<sequence length="535" mass="59805">MENKTTHMTDQVVEEEIDDLTYFGFDSSPNNDDPFAKVSYSSLSPKMKRKVSKLAKKFEGIDGVASKYIDPETLDGYSLYDIVNPPYDLDTLAGLYDSSAIHNASIAARVMNTVGLGFEFVETIKAKRRLEKAAGEPERLARVRKAIQDEKQKLEDIFENTNKEETFNETMIKIWQDVLTVGNGYMEIGRNNAGEIGYIGHIPGTLMRVRRKRDGYVQIAKSNKISAVFFRNFQDLETEDPINTDSNPNEIIHFKTYSPKNTYYGIPSAVSAAAAIVGDKFAKEYNIDYFENKAIPRYAIILKGAKLSNKSKQELINYFRKEVKGRNHGTLVIPIPASLGSDSDIRFEKLEAGIQDSSFDKYRKSNRDEILVANRVPAPKVGVYDNANLAVSRDADKTFKTQVIGPDQSVVEKRLNRVISEFSDMVVLQFKRIDLIDEDIQSKINDRYLRTEVIAPNEVRQQLGLPERTDGDEPLPFPTKIKKESAGPGAPVGNSNNITSQPRNAISDTRQGSSDPRASGDQAERGQAQDTIGGS</sequence>
<evidence type="ECO:0000313" key="11">
    <source>
        <dbReference type="EMBL" id="CAB4188699.1"/>
    </source>
</evidence>
<dbReference type="EMBL" id="LR797130">
    <property type="protein sequence ID" value="CAB4188699.1"/>
    <property type="molecule type" value="Genomic_DNA"/>
</dbReference>
<evidence type="ECO:0000313" key="15">
    <source>
        <dbReference type="EMBL" id="CAB5230853.1"/>
    </source>
</evidence>
<dbReference type="EMBL" id="LR796709">
    <property type="protein sequence ID" value="CAB4161624.1"/>
    <property type="molecule type" value="Genomic_DNA"/>
</dbReference>
<protein>
    <submittedName>
        <fullName evidence="14">COG5518 Bacteriophage capsid portal protein</fullName>
    </submittedName>
</protein>
<evidence type="ECO:0000256" key="3">
    <source>
        <dbReference type="ARBA" id="ARBA00023219"/>
    </source>
</evidence>
<dbReference type="Pfam" id="PF04860">
    <property type="entry name" value="Phage_portal"/>
    <property type="match status" value="1"/>
</dbReference>
<keyword evidence="2" id="KW-1171">Viral genome ejection through host cell envelope</keyword>
<dbReference type="EMBL" id="LR797492">
    <property type="protein sequence ID" value="CAB4220211.1"/>
    <property type="molecule type" value="Genomic_DNA"/>
</dbReference>
<dbReference type="EMBL" id="LR797434">
    <property type="protein sequence ID" value="CAB4215884.1"/>
    <property type="molecule type" value="Genomic_DNA"/>
</dbReference>
<name>A0A6J5SZW3_9CAUD</name>
<keyword evidence="1" id="KW-1188">Viral release from host cell</keyword>
<evidence type="ECO:0000313" key="8">
    <source>
        <dbReference type="EMBL" id="CAB4161624.1"/>
    </source>
</evidence>
<evidence type="ECO:0000313" key="5">
    <source>
        <dbReference type="EMBL" id="CAB4135796.1"/>
    </source>
</evidence>
<feature type="region of interest" description="Disordered" evidence="4">
    <location>
        <begin position="460"/>
        <end position="535"/>
    </location>
</feature>
<dbReference type="EMBL" id="LR796305">
    <property type="protein sequence ID" value="CAB4135796.1"/>
    <property type="molecule type" value="Genomic_DNA"/>
</dbReference>
<keyword evidence="3" id="KW-0231">Viral genome packaging</keyword>
<organism evidence="14">
    <name type="scientific">uncultured Caudovirales phage</name>
    <dbReference type="NCBI Taxonomy" id="2100421"/>
    <lineage>
        <taxon>Viruses</taxon>
        <taxon>Duplodnaviria</taxon>
        <taxon>Heunggongvirae</taxon>
        <taxon>Uroviricota</taxon>
        <taxon>Caudoviricetes</taxon>
        <taxon>Peduoviridae</taxon>
        <taxon>Maltschvirus</taxon>
        <taxon>Maltschvirus maltsch</taxon>
    </lineage>
</organism>
<feature type="compositionally biased region" description="Polar residues" evidence="4">
    <location>
        <begin position="493"/>
        <end position="516"/>
    </location>
</feature>
<dbReference type="InterPro" id="IPR006944">
    <property type="entry name" value="Phage/GTA_portal"/>
</dbReference>
<evidence type="ECO:0000313" key="9">
    <source>
        <dbReference type="EMBL" id="CAB4174999.1"/>
    </source>
</evidence>
<dbReference type="EMBL" id="LR797180">
    <property type="protein sequence ID" value="CAB4192045.1"/>
    <property type="molecule type" value="Genomic_DNA"/>
</dbReference>
<accession>A0A6J5SZW3</accession>
<keyword evidence="2" id="KW-1160">Virus entry into host cell</keyword>
<dbReference type="EMBL" id="LR798423">
    <property type="protein sequence ID" value="CAB5230853.1"/>
    <property type="molecule type" value="Genomic_DNA"/>
</dbReference>
<dbReference type="EMBL" id="LR796461">
    <property type="protein sequence ID" value="CAB4146096.1"/>
    <property type="molecule type" value="Genomic_DNA"/>
</dbReference>
<dbReference type="EMBL" id="LR796980">
    <property type="protein sequence ID" value="CAB4179359.1"/>
    <property type="molecule type" value="Genomic_DNA"/>
</dbReference>
<evidence type="ECO:0000313" key="12">
    <source>
        <dbReference type="EMBL" id="CAB4192045.1"/>
    </source>
</evidence>
<proteinExistence type="predicted"/>
<evidence type="ECO:0000313" key="14">
    <source>
        <dbReference type="EMBL" id="CAB4220211.1"/>
    </source>
</evidence>
<keyword evidence="2" id="KW-1162">Viral penetration into host cytoplasm</keyword>
<evidence type="ECO:0000313" key="6">
    <source>
        <dbReference type="EMBL" id="CAB4146096.1"/>
    </source>
</evidence>
<gene>
    <name evidence="10" type="ORF">UFOVP1031_76</name>
    <name evidence="11" type="ORF">UFOVP1172_59</name>
    <name evidence="12" type="ORF">UFOVP1240_121</name>
    <name evidence="13" type="ORF">UFOVP1486_21</name>
    <name evidence="15" type="ORF">UFOVP1578_148</name>
    <name evidence="14" type="ORF">UFOVP1630_140</name>
    <name evidence="5" type="ORF">UFOVP288_138</name>
    <name evidence="6" type="ORF">UFOVP483_58</name>
    <name evidence="7" type="ORF">UFOVP573_134</name>
    <name evidence="8" type="ORF">UFOVP769_138</name>
    <name evidence="9" type="ORF">UFOVP962_106</name>
</gene>
<dbReference type="EMBL" id="LR796917">
    <property type="protein sequence ID" value="CAB4174999.1"/>
    <property type="molecule type" value="Genomic_DNA"/>
</dbReference>
<reference evidence="14" key="1">
    <citation type="submission" date="2020-05" db="EMBL/GenBank/DDBJ databases">
        <authorList>
            <person name="Chiriac C."/>
            <person name="Salcher M."/>
            <person name="Ghai R."/>
            <person name="Kavagutti S V."/>
        </authorList>
    </citation>
    <scope>NUCLEOTIDE SEQUENCE</scope>
</reference>
<evidence type="ECO:0000313" key="10">
    <source>
        <dbReference type="EMBL" id="CAB4179359.1"/>
    </source>
</evidence>
<evidence type="ECO:0000256" key="4">
    <source>
        <dbReference type="SAM" id="MobiDB-lite"/>
    </source>
</evidence>
<dbReference type="EMBL" id="LR796548">
    <property type="protein sequence ID" value="CAB4151064.1"/>
    <property type="molecule type" value="Genomic_DNA"/>
</dbReference>
<evidence type="ECO:0000313" key="7">
    <source>
        <dbReference type="EMBL" id="CAB4151064.1"/>
    </source>
</evidence>
<keyword evidence="1" id="KW-0118">Viral capsid assembly</keyword>
<evidence type="ECO:0000313" key="13">
    <source>
        <dbReference type="EMBL" id="CAB4215884.1"/>
    </source>
</evidence>
<evidence type="ECO:0000256" key="1">
    <source>
        <dbReference type="ARBA" id="ARBA00022950"/>
    </source>
</evidence>
<evidence type="ECO:0000256" key="2">
    <source>
        <dbReference type="ARBA" id="ARBA00023009"/>
    </source>
</evidence>